<organism evidence="1 2">
    <name type="scientific">Exilibacterium tricleocarpae</name>
    <dbReference type="NCBI Taxonomy" id="2591008"/>
    <lineage>
        <taxon>Bacteria</taxon>
        <taxon>Pseudomonadati</taxon>
        <taxon>Pseudomonadota</taxon>
        <taxon>Gammaproteobacteria</taxon>
        <taxon>Cellvibrionales</taxon>
        <taxon>Cellvibrionaceae</taxon>
        <taxon>Exilibacterium</taxon>
    </lineage>
</organism>
<dbReference type="EMBL" id="VHSG01000028">
    <property type="protein sequence ID" value="TQV68241.1"/>
    <property type="molecule type" value="Genomic_DNA"/>
</dbReference>
<dbReference type="RefSeq" id="WP_142929373.1">
    <property type="nucleotide sequence ID" value="NZ_ML660106.1"/>
</dbReference>
<dbReference type="AlphaFoldDB" id="A0A545STG0"/>
<keyword evidence="2" id="KW-1185">Reference proteome</keyword>
<evidence type="ECO:0000313" key="1">
    <source>
        <dbReference type="EMBL" id="TQV68241.1"/>
    </source>
</evidence>
<evidence type="ECO:0000313" key="2">
    <source>
        <dbReference type="Proteomes" id="UP000319732"/>
    </source>
</evidence>
<comment type="caution">
    <text evidence="1">The sequence shown here is derived from an EMBL/GenBank/DDBJ whole genome shotgun (WGS) entry which is preliminary data.</text>
</comment>
<dbReference type="OrthoDB" id="4368225at2"/>
<accession>A0A545STG0</accession>
<gene>
    <name evidence="1" type="ORF">FKG94_23370</name>
</gene>
<name>A0A545STG0_9GAMM</name>
<proteinExistence type="predicted"/>
<protein>
    <submittedName>
        <fullName evidence="1">Uncharacterized protein</fullName>
    </submittedName>
</protein>
<reference evidence="1 2" key="1">
    <citation type="submission" date="2019-06" db="EMBL/GenBank/DDBJ databases">
        <title>Whole genome sequence for Cellvibrionaceae sp. R142.</title>
        <authorList>
            <person name="Wang G."/>
        </authorList>
    </citation>
    <scope>NUCLEOTIDE SEQUENCE [LARGE SCALE GENOMIC DNA]</scope>
    <source>
        <strain evidence="1 2">R142</strain>
    </source>
</reference>
<dbReference type="Proteomes" id="UP000319732">
    <property type="component" value="Unassembled WGS sequence"/>
</dbReference>
<sequence length="80" mass="9082">MLSVLSSRACRRFFLAGSLAALVSWLHSDTMRLTHDHKHLSADHPHLLEGHPTGDFTHPFVIDDLHPQWPRSSHHGTDKD</sequence>